<gene>
    <name evidence="1" type="ORF">CRYO30217_01461</name>
</gene>
<dbReference type="InterPro" id="IPR011467">
    <property type="entry name" value="DUF1573"/>
</dbReference>
<evidence type="ECO:0008006" key="3">
    <source>
        <dbReference type="Google" id="ProtNLM"/>
    </source>
</evidence>
<evidence type="ECO:0000313" key="1">
    <source>
        <dbReference type="EMBL" id="CAG5080850.1"/>
    </source>
</evidence>
<name>A0A916NGN0_9FLAO</name>
<dbReference type="InterPro" id="IPR011659">
    <property type="entry name" value="WD40"/>
</dbReference>
<sequence length="758" mass="86108">MRFKQFILKKFAYFILFILPYLAFGQNAKQLMQYADENFELGDYYGASIYYKKAMQIDSSDIHLTYKYATSLRLYNNYTAAEYYYARIVDKDKGGRIYPDASFWLGIMQKCNADYKEARKSFKKAKSTFGRDKDSYEYLKSKQEVSSCSYARKYYSDSIPHCTVKNAGTGINTTNSEFGAFPVNDHLYYSSLRSDKIGEELEIFLPNDYKISIYEAEEKVYWETKSKLASPVNAPALHSANGCLNSDKTKLYFTQCDSLNSCKLYCSEWKNGKWTSPKVLPDKVNDPRATRTTQPNVAAIDGKEYLLFVSDRPEGEGDLDIWFCEILDAGTFGPAKNLGPKINTLDPDITPFYHSSSQTLYFSSSWHKGFGGFDIFKSKGTLEELSEPENLLAPINTQWNDLYYVLDSSETKGYLTSNRLGVLYKKGPTCCNDIWEVKFNKPEEVASTEIKNLDDLNKFLPVTLYFHNDRPGPRSLDTAVKDNYLATYDKYKALQGTYREEYSKGLEGDNKDEAILDIDDYFKNYVDKGVDDLELFTKLLLKELEKGEKIEVTIKGFASPLAKTDYNVNLTKRRISTLINYLREYGNGEFNPYIDKTAINGGELTFLKIPFGEYTANANVSDDYYDQRNSIYNRSAALERKIEIQSVTYAEKDSIYAGLTVASGTFDFGKVSQGEIVKHAFTIENTGNKELHIQEVISECKCVSSSYSNTPIAPGKSGEVEVIFNTENLNGKQVKSITILADSFPGTKRLVLTAEIVE</sequence>
<dbReference type="InterPro" id="IPR013783">
    <property type="entry name" value="Ig-like_fold"/>
</dbReference>
<dbReference type="Proteomes" id="UP000683507">
    <property type="component" value="Chromosome"/>
</dbReference>
<dbReference type="Gene3D" id="1.25.40.10">
    <property type="entry name" value="Tetratricopeptide repeat domain"/>
    <property type="match status" value="1"/>
</dbReference>
<protein>
    <recommendedName>
        <fullName evidence="3">DUF1573 domain-containing protein</fullName>
    </recommendedName>
</protein>
<dbReference type="EMBL" id="OU015584">
    <property type="protein sequence ID" value="CAG5080850.1"/>
    <property type="molecule type" value="Genomic_DNA"/>
</dbReference>
<reference evidence="1" key="1">
    <citation type="submission" date="2021-04" db="EMBL/GenBank/DDBJ databases">
        <authorList>
            <person name="Rodrigo-Torres L."/>
            <person name="Arahal R. D."/>
            <person name="Lucena T."/>
        </authorList>
    </citation>
    <scope>NUCLEOTIDE SEQUENCE</scope>
    <source>
        <strain evidence="1">AS29M-1</strain>
    </source>
</reference>
<dbReference type="Gene3D" id="2.60.40.10">
    <property type="entry name" value="Immunoglobulins"/>
    <property type="match status" value="1"/>
</dbReference>
<dbReference type="Pfam" id="PF07676">
    <property type="entry name" value="PD40"/>
    <property type="match status" value="1"/>
</dbReference>
<dbReference type="SUPFAM" id="SSF48452">
    <property type="entry name" value="TPR-like"/>
    <property type="match status" value="1"/>
</dbReference>
<keyword evidence="2" id="KW-1185">Reference proteome</keyword>
<accession>A0A916NGN0</accession>
<dbReference type="KEGG" id="ptan:CRYO30217_01461"/>
<proteinExistence type="predicted"/>
<dbReference type="Pfam" id="PF07610">
    <property type="entry name" value="DUF1573"/>
    <property type="match status" value="1"/>
</dbReference>
<dbReference type="PANTHER" id="PTHR37833">
    <property type="entry name" value="LIPOPROTEIN-RELATED"/>
    <property type="match status" value="1"/>
</dbReference>
<organism evidence="1 2">
    <name type="scientific">Parvicella tangerina</name>
    <dbReference type="NCBI Taxonomy" id="2829795"/>
    <lineage>
        <taxon>Bacteria</taxon>
        <taxon>Pseudomonadati</taxon>
        <taxon>Bacteroidota</taxon>
        <taxon>Flavobacteriia</taxon>
        <taxon>Flavobacteriales</taxon>
        <taxon>Parvicellaceae</taxon>
        <taxon>Parvicella</taxon>
    </lineage>
</organism>
<evidence type="ECO:0000313" key="2">
    <source>
        <dbReference type="Proteomes" id="UP000683507"/>
    </source>
</evidence>
<dbReference type="PANTHER" id="PTHR37833:SF1">
    <property type="entry name" value="SIGNAL PEPTIDE PROTEIN"/>
    <property type="match status" value="1"/>
</dbReference>
<dbReference type="AlphaFoldDB" id="A0A916NGN0"/>
<dbReference type="InterPro" id="IPR011990">
    <property type="entry name" value="TPR-like_helical_dom_sf"/>
</dbReference>